<reference evidence="2" key="1">
    <citation type="submission" date="2019-03" db="EMBL/GenBank/DDBJ databases">
        <title>Single cell metagenomics reveals metabolic interactions within the superorganism composed of flagellate Streblomastix strix and complex community of Bacteroidetes bacteria on its surface.</title>
        <authorList>
            <person name="Treitli S.C."/>
            <person name="Kolisko M."/>
            <person name="Husnik F."/>
            <person name="Keeling P."/>
            <person name="Hampl V."/>
        </authorList>
    </citation>
    <scope>NUCLEOTIDE SEQUENCE</scope>
    <source>
        <strain evidence="2">STM</strain>
    </source>
</reference>
<sequence>MIADKLAKTIFAKIILFAGGFPTVFLYFCALAIGAMEGYGDVHMQK</sequence>
<evidence type="ECO:0000256" key="1">
    <source>
        <dbReference type="SAM" id="Phobius"/>
    </source>
</evidence>
<feature type="transmembrane region" description="Helical" evidence="1">
    <location>
        <begin position="12"/>
        <end position="36"/>
    </location>
</feature>
<dbReference type="AlphaFoldDB" id="A0A5J4S2Y9"/>
<gene>
    <name evidence="2" type="ORF">EZS27_012419</name>
</gene>
<accession>A0A5J4S2Y9</accession>
<comment type="caution">
    <text evidence="2">The sequence shown here is derived from an EMBL/GenBank/DDBJ whole genome shotgun (WGS) entry which is preliminary data.</text>
</comment>
<name>A0A5J4S2Y9_9ZZZZ</name>
<keyword evidence="1" id="KW-0812">Transmembrane</keyword>
<keyword evidence="1" id="KW-1133">Transmembrane helix</keyword>
<evidence type="ECO:0000313" key="2">
    <source>
        <dbReference type="EMBL" id="KAA6339663.1"/>
    </source>
</evidence>
<keyword evidence="1" id="KW-0472">Membrane</keyword>
<protein>
    <submittedName>
        <fullName evidence="2">Uncharacterized protein</fullName>
    </submittedName>
</protein>
<organism evidence="2">
    <name type="scientific">termite gut metagenome</name>
    <dbReference type="NCBI Taxonomy" id="433724"/>
    <lineage>
        <taxon>unclassified sequences</taxon>
        <taxon>metagenomes</taxon>
        <taxon>organismal metagenomes</taxon>
    </lineage>
</organism>
<dbReference type="EMBL" id="SNRY01000517">
    <property type="protein sequence ID" value="KAA6339663.1"/>
    <property type="molecule type" value="Genomic_DNA"/>
</dbReference>
<proteinExistence type="predicted"/>